<dbReference type="InterPro" id="IPR006522">
    <property type="entry name" value="Phage_virion_morphogenesis"/>
</dbReference>
<sequence>MKDDFADIQALAGALLRQLGSAERRSLLRKMARGIQKSQAERIARQRQPDGSAFAARRKRPELKPGAYAVKFLYPKGAVEPRTVFLKSWVHDGPMMTGFDIEAGGIRSFFYDKVDRYLPVEPSERNACAGRFRRKGAVRQKAMFRKLRNARNLRAGATDIEAWIGFAGRAAEIARVHQDGLGDKPSAKRRAVRYAKRGLLGLTQGERSRALDMLLDHVTDV</sequence>
<dbReference type="Proteomes" id="UP001595713">
    <property type="component" value="Unassembled WGS sequence"/>
</dbReference>
<proteinExistence type="predicted"/>
<evidence type="ECO:0000313" key="2">
    <source>
        <dbReference type="Proteomes" id="UP001595713"/>
    </source>
</evidence>
<dbReference type="Pfam" id="PF05069">
    <property type="entry name" value="Phage_tail_S"/>
    <property type="match status" value="2"/>
</dbReference>
<reference evidence="2" key="1">
    <citation type="journal article" date="2019" name="Int. J. Syst. Evol. Microbiol.">
        <title>The Global Catalogue of Microorganisms (GCM) 10K type strain sequencing project: providing services to taxonomists for standard genome sequencing and annotation.</title>
        <authorList>
            <consortium name="The Broad Institute Genomics Platform"/>
            <consortium name="The Broad Institute Genome Sequencing Center for Infectious Disease"/>
            <person name="Wu L."/>
            <person name="Ma J."/>
        </authorList>
    </citation>
    <scope>NUCLEOTIDE SEQUENCE [LARGE SCALE GENOMIC DNA]</scope>
    <source>
        <strain evidence="2">KCTC 42739</strain>
    </source>
</reference>
<gene>
    <name evidence="1" type="ORF">ACFONA_05095</name>
</gene>
<dbReference type="RefSeq" id="WP_261293564.1">
    <property type="nucleotide sequence ID" value="NZ_JANQBK010000003.1"/>
</dbReference>
<comment type="caution">
    <text evidence="1">The sequence shown here is derived from an EMBL/GenBank/DDBJ whole genome shotgun (WGS) entry which is preliminary data.</text>
</comment>
<keyword evidence="2" id="KW-1185">Reference proteome</keyword>
<organism evidence="1 2">
    <name type="scientific">Sphingomonas hylomeconis</name>
    <dbReference type="NCBI Taxonomy" id="1395958"/>
    <lineage>
        <taxon>Bacteria</taxon>
        <taxon>Pseudomonadati</taxon>
        <taxon>Pseudomonadota</taxon>
        <taxon>Alphaproteobacteria</taxon>
        <taxon>Sphingomonadales</taxon>
        <taxon>Sphingomonadaceae</taxon>
        <taxon>Sphingomonas</taxon>
    </lineage>
</organism>
<evidence type="ECO:0000313" key="1">
    <source>
        <dbReference type="EMBL" id="MFC3579535.1"/>
    </source>
</evidence>
<protein>
    <submittedName>
        <fullName evidence="1">Phage virion morphogenesis protein</fullName>
    </submittedName>
</protein>
<dbReference type="EMBL" id="JBHRXP010000002">
    <property type="protein sequence ID" value="MFC3579535.1"/>
    <property type="molecule type" value="Genomic_DNA"/>
</dbReference>
<dbReference type="NCBIfam" id="TIGR01635">
    <property type="entry name" value="tail_comp_S"/>
    <property type="match status" value="1"/>
</dbReference>
<name>A0ABV7SW71_9SPHN</name>
<accession>A0ABV7SW71</accession>